<evidence type="ECO:0000259" key="7">
    <source>
        <dbReference type="PROSITE" id="PS51686"/>
    </source>
</evidence>
<dbReference type="PANTHER" id="PTHR22807:SF61">
    <property type="entry name" value="NOL1_NOP2_SUN FAMILY PROTEIN _ ANTITERMINATION NUSB DOMAIN-CONTAINING PROTEIN"/>
    <property type="match status" value="1"/>
</dbReference>
<keyword evidence="3 5" id="KW-0949">S-adenosyl-L-methionine</keyword>
<organism evidence="8 9">
    <name type="scientific">Maritalea porphyrae</name>
    <dbReference type="NCBI Taxonomy" id="880732"/>
    <lineage>
        <taxon>Bacteria</taxon>
        <taxon>Pseudomonadati</taxon>
        <taxon>Pseudomonadota</taxon>
        <taxon>Alphaproteobacteria</taxon>
        <taxon>Hyphomicrobiales</taxon>
        <taxon>Devosiaceae</taxon>
        <taxon>Maritalea</taxon>
    </lineage>
</organism>
<sequence length="434" mass="47729">MSRHSQATGFDIRRAAAQRLQLVLTGAPFVPFQQREIADSRDRALANKLVTVSLRRHGQISQILGSVLEKGMPKRAGLFEAALRIGVAQLLFLPEMGEHAAIHLAVEVIKKDRRAGRFAKLANAALRNVQRGFSVEDLDPKDLVPTWVFARWERHYGAETAVEMAKAVLEPVPLDLTGQSGDEQSDIFDEMGAVHLIGASYRLDDRDVPVEELPGYADGKWWVQDVAATLPVQLAAVTAGQSVLDICAAPGGKTGQLAANGAEVTAVDLDGKRLERVKENLERLKLNAKLVEADATNLSAEKQYDVVVLDAPCSATGTYRRHPEVIWHRREKDIKQRAQLQSEMLKNAAHLVKPGGTLVFCTCSLEPEEGEKQMGAFLQSHPQFEVRAIMPEELEGWAEPVIEGGFLRTTPNMSLPKNGKGLDGFFAARLQRTK</sequence>
<evidence type="ECO:0000256" key="2">
    <source>
        <dbReference type="ARBA" id="ARBA00022679"/>
    </source>
</evidence>
<evidence type="ECO:0000313" key="9">
    <source>
        <dbReference type="Proteomes" id="UP001161405"/>
    </source>
</evidence>
<dbReference type="EMBL" id="BSNI01000002">
    <property type="protein sequence ID" value="GLQ16691.1"/>
    <property type="molecule type" value="Genomic_DNA"/>
</dbReference>
<feature type="domain" description="SAM-dependent MTase RsmB/NOP-type" evidence="7">
    <location>
        <begin position="148"/>
        <end position="433"/>
    </location>
</feature>
<dbReference type="InterPro" id="IPR035926">
    <property type="entry name" value="NusB-like_sf"/>
</dbReference>
<accession>A0ABQ5UN32</accession>
<keyword evidence="1 5" id="KW-0489">Methyltransferase</keyword>
<evidence type="ECO:0000256" key="4">
    <source>
        <dbReference type="ARBA" id="ARBA00022884"/>
    </source>
</evidence>
<dbReference type="PROSITE" id="PS51686">
    <property type="entry name" value="SAM_MT_RSMB_NOP"/>
    <property type="match status" value="1"/>
</dbReference>
<dbReference type="Pfam" id="PF01029">
    <property type="entry name" value="NusB"/>
    <property type="match status" value="1"/>
</dbReference>
<keyword evidence="6" id="KW-0175">Coiled coil</keyword>
<dbReference type="RefSeq" id="WP_284362390.1">
    <property type="nucleotide sequence ID" value="NZ_BSNI01000002.1"/>
</dbReference>
<keyword evidence="2 5" id="KW-0808">Transferase</keyword>
<feature type="binding site" evidence="5">
    <location>
        <position position="310"/>
    </location>
    <ligand>
        <name>S-adenosyl-L-methionine</name>
        <dbReference type="ChEBI" id="CHEBI:59789"/>
    </ligand>
</feature>
<feature type="binding site" evidence="5">
    <location>
        <begin position="247"/>
        <end position="253"/>
    </location>
    <ligand>
        <name>S-adenosyl-L-methionine</name>
        <dbReference type="ChEBI" id="CHEBI:59789"/>
    </ligand>
</feature>
<gene>
    <name evidence="8" type="primary">sun</name>
    <name evidence="8" type="ORF">GCM10007879_09400</name>
</gene>
<dbReference type="InterPro" id="IPR029063">
    <property type="entry name" value="SAM-dependent_MTases_sf"/>
</dbReference>
<dbReference type="CDD" id="cd02440">
    <property type="entry name" value="AdoMet_MTases"/>
    <property type="match status" value="1"/>
</dbReference>
<dbReference type="Gene3D" id="1.10.940.10">
    <property type="entry name" value="NusB-like"/>
    <property type="match status" value="1"/>
</dbReference>
<comment type="similarity">
    <text evidence="5">Belongs to the class I-like SAM-binding methyltransferase superfamily. RsmB/NOP family.</text>
</comment>
<name>A0ABQ5UN32_9HYPH</name>
<feature type="coiled-coil region" evidence="6">
    <location>
        <begin position="267"/>
        <end position="301"/>
    </location>
</feature>
<dbReference type="Gene3D" id="3.40.50.150">
    <property type="entry name" value="Vaccinia Virus protein VP39"/>
    <property type="match status" value="1"/>
</dbReference>
<dbReference type="SUPFAM" id="SSF48013">
    <property type="entry name" value="NusB-like"/>
    <property type="match status" value="1"/>
</dbReference>
<reference evidence="8" key="1">
    <citation type="journal article" date="2014" name="Int. J. Syst. Evol. Microbiol.">
        <title>Complete genome of a new Firmicutes species belonging to the dominant human colonic microbiota ('Ruminococcus bicirculans') reveals two chromosomes and a selective capacity to utilize plant glucans.</title>
        <authorList>
            <consortium name="NISC Comparative Sequencing Program"/>
            <person name="Wegmann U."/>
            <person name="Louis P."/>
            <person name="Goesmann A."/>
            <person name="Henrissat B."/>
            <person name="Duncan S.H."/>
            <person name="Flint H.J."/>
        </authorList>
    </citation>
    <scope>NUCLEOTIDE SEQUENCE</scope>
    <source>
        <strain evidence="8">NBRC 107169</strain>
    </source>
</reference>
<evidence type="ECO:0000256" key="1">
    <source>
        <dbReference type="ARBA" id="ARBA00022603"/>
    </source>
</evidence>
<feature type="binding site" evidence="5">
    <location>
        <position position="294"/>
    </location>
    <ligand>
        <name>S-adenosyl-L-methionine</name>
        <dbReference type="ChEBI" id="CHEBI:59789"/>
    </ligand>
</feature>
<dbReference type="InterPro" id="IPR023267">
    <property type="entry name" value="RCMT"/>
</dbReference>
<evidence type="ECO:0000256" key="3">
    <source>
        <dbReference type="ARBA" id="ARBA00022691"/>
    </source>
</evidence>
<evidence type="ECO:0000313" key="8">
    <source>
        <dbReference type="EMBL" id="GLQ16691.1"/>
    </source>
</evidence>
<feature type="active site" description="Nucleophile" evidence="5">
    <location>
        <position position="363"/>
    </location>
</feature>
<dbReference type="InterPro" id="IPR006027">
    <property type="entry name" value="NusB_RsmB_TIM44"/>
</dbReference>
<reference evidence="8" key="2">
    <citation type="submission" date="2023-01" db="EMBL/GenBank/DDBJ databases">
        <title>Draft genome sequence of Maritalea porphyrae strain NBRC 107169.</title>
        <authorList>
            <person name="Sun Q."/>
            <person name="Mori K."/>
        </authorList>
    </citation>
    <scope>NUCLEOTIDE SEQUENCE</scope>
    <source>
        <strain evidence="8">NBRC 107169</strain>
    </source>
</reference>
<dbReference type="PANTHER" id="PTHR22807">
    <property type="entry name" value="NOP2 YEAST -RELATED NOL1/NOP2/FMU SUN DOMAIN-CONTAINING"/>
    <property type="match status" value="1"/>
</dbReference>
<dbReference type="InterPro" id="IPR001678">
    <property type="entry name" value="MeTrfase_RsmB-F_NOP2_dom"/>
</dbReference>
<keyword evidence="9" id="KW-1185">Reference proteome</keyword>
<dbReference type="SUPFAM" id="SSF53335">
    <property type="entry name" value="S-adenosyl-L-methionine-dependent methyltransferases"/>
    <property type="match status" value="1"/>
</dbReference>
<dbReference type="PRINTS" id="PR02008">
    <property type="entry name" value="RCMTFAMILY"/>
</dbReference>
<evidence type="ECO:0000256" key="6">
    <source>
        <dbReference type="SAM" id="Coils"/>
    </source>
</evidence>
<proteinExistence type="inferred from homology"/>
<keyword evidence="4 5" id="KW-0694">RNA-binding</keyword>
<dbReference type="Proteomes" id="UP001161405">
    <property type="component" value="Unassembled WGS sequence"/>
</dbReference>
<comment type="caution">
    <text evidence="8">The sequence shown here is derived from an EMBL/GenBank/DDBJ whole genome shotgun (WGS) entry which is preliminary data.</text>
</comment>
<feature type="binding site" evidence="5">
    <location>
        <position position="268"/>
    </location>
    <ligand>
        <name>S-adenosyl-L-methionine</name>
        <dbReference type="ChEBI" id="CHEBI:59789"/>
    </ligand>
</feature>
<evidence type="ECO:0000256" key="5">
    <source>
        <dbReference type="PROSITE-ProRule" id="PRU01023"/>
    </source>
</evidence>
<dbReference type="InterPro" id="IPR049560">
    <property type="entry name" value="MeTrfase_RsmB-F_NOP2_cat"/>
</dbReference>
<dbReference type="Pfam" id="PF01189">
    <property type="entry name" value="Methyltr_RsmB-F"/>
    <property type="match status" value="1"/>
</dbReference>
<protein>
    <submittedName>
        <fullName evidence="8">MFS transporter</fullName>
    </submittedName>
</protein>